<dbReference type="Proteomes" id="UP000298493">
    <property type="component" value="Unassembled WGS sequence"/>
</dbReference>
<feature type="region of interest" description="Disordered" evidence="1">
    <location>
        <begin position="567"/>
        <end position="602"/>
    </location>
</feature>
<sequence length="1004" mass="112020">MRDEHDFAASSAPSTSNATETSEEDTELTTHGYARECGLCTDYLTENPWDLFRSWDPFETPAEDLEDPEDGSRHEVTVDDLIRERLDIHLEARELLFSIVKDEGDSFLHSLPAHERAPNNLRLEPPLLETGDHELDVLHFGQRPVPDFAKMNLPMEHTELEKDEGMEWPVKYHDLPQRVERKYAAEKLEFPREGVQFLMAVIKDEWTVADMDELYASEMACKQNKALEPLTPPLLPLSPPPTLFEPDPEAAELELLSESTVPGATEAEAMNAQLIKLDRISGPSANASDEVSFSNTDDLTNLYSPLLSVLASDTYSPPRRRKVDDLKVEVPLTPQNPSSSSPAKKVKRVTFPEMLHEYVPDAPILDDVSQPMRNSDESVEAFFNDIIEPMALEASRALEQEQLQEADSLYRMKVPVADFTSPNPPWKIYSRKSSGKDAVGVTELDLQRGLLRDVKRDNLRHFLTWSGGSKIERQLPWSPFPPELGKVELEAGISITTDDRAAQYLQSIMDFMSLEDVVNSDNLTWKPDGLRILDDIDESEDELEDMEIEPPEPNDIEGLLRKRRRELEDEEPAGEHRPVQRPFGTPVRSCDGPSTLIEEPWPGNAKNRAEVSWTQLNVAVPRIEKLRAQSLDKSPQSMTIPSLPRESSGGAAQPLSRNASLFGTTFSAASALSNFMQNMGKASKKPETAVLKSAPAPKAPIPAAAPKAFSQPDSYTAPAHPFPFPPVPDDPPSAFFILSSTLLQDKRSLVRSISKHLPNANCVERDFATLPQANEADILISPATGLIFTTIQKIRQKALPGQKTQLRGIRERLMKLSLRYERLIVLISEGAAEGGSGRIMDERDCEALSEFNGFAAGLDADVVVSFVPGGEEELVKWVVGCMVKYCLTHVRGEEVSLLQDETLWEQFLRRVGLNAFAAQLILADLKDTSDPDVQMGEASSSELSTSTSGRRDFGIRAFIRMQPQERIQRFESLIGGRRVLGRVHKVLEQKWLSAADGFRQPAQL</sequence>
<evidence type="ECO:0000259" key="2">
    <source>
        <dbReference type="Pfam" id="PF23394"/>
    </source>
</evidence>
<reference evidence="4 5" key="1">
    <citation type="submission" date="2019-04" db="EMBL/GenBank/DDBJ databases">
        <title>High contiguity whole genome sequence and gene annotation resource for two Venturia nashicola isolates.</title>
        <authorList>
            <person name="Prokchorchik M."/>
            <person name="Won K."/>
            <person name="Lee Y."/>
            <person name="Choi E.D."/>
            <person name="Segonzac C."/>
            <person name="Sohn K.H."/>
        </authorList>
    </citation>
    <scope>NUCLEOTIDE SEQUENCE [LARGE SCALE GENOMIC DNA]</scope>
    <source>
        <strain evidence="4 5">PRI2</strain>
    </source>
</reference>
<organism evidence="4 5">
    <name type="scientific">Venturia nashicola</name>
    <dbReference type="NCBI Taxonomy" id="86259"/>
    <lineage>
        <taxon>Eukaryota</taxon>
        <taxon>Fungi</taxon>
        <taxon>Dikarya</taxon>
        <taxon>Ascomycota</taxon>
        <taxon>Pezizomycotina</taxon>
        <taxon>Dothideomycetes</taxon>
        <taxon>Pleosporomycetidae</taxon>
        <taxon>Venturiales</taxon>
        <taxon>Venturiaceae</taxon>
        <taxon>Venturia</taxon>
    </lineage>
</organism>
<feature type="compositionally biased region" description="Low complexity" evidence="1">
    <location>
        <begin position="8"/>
        <end position="20"/>
    </location>
</feature>
<protein>
    <submittedName>
        <fullName evidence="4">Uncharacterized protein</fullName>
    </submittedName>
</protein>
<dbReference type="AlphaFoldDB" id="A0A4Z1PDT8"/>
<feature type="region of interest" description="Disordered" evidence="1">
    <location>
        <begin position="1"/>
        <end position="32"/>
    </location>
</feature>
<comment type="caution">
    <text evidence="4">The sequence shown here is derived from an EMBL/GenBank/DDBJ whole genome shotgun (WGS) entry which is preliminary data.</text>
</comment>
<dbReference type="Pfam" id="PF23395">
    <property type="entry name" value="SAM_6"/>
    <property type="match status" value="1"/>
</dbReference>
<evidence type="ECO:0000256" key="1">
    <source>
        <dbReference type="SAM" id="MobiDB-lite"/>
    </source>
</evidence>
<gene>
    <name evidence="4" type="ORF">E6O75_ATG03502</name>
</gene>
<dbReference type="EMBL" id="SNSC02000003">
    <property type="protein sequence ID" value="TID25639.1"/>
    <property type="molecule type" value="Genomic_DNA"/>
</dbReference>
<dbReference type="InterPro" id="IPR055528">
    <property type="entry name" value="DUF7102"/>
</dbReference>
<evidence type="ECO:0000259" key="3">
    <source>
        <dbReference type="Pfam" id="PF23395"/>
    </source>
</evidence>
<evidence type="ECO:0000313" key="5">
    <source>
        <dbReference type="Proteomes" id="UP000298493"/>
    </source>
</evidence>
<feature type="domain" description="SAM-like" evidence="3">
    <location>
        <begin position="898"/>
        <end position="987"/>
    </location>
</feature>
<dbReference type="Pfam" id="PF23394">
    <property type="entry name" value="DUF7102"/>
    <property type="match status" value="1"/>
</dbReference>
<keyword evidence="5" id="KW-1185">Reference proteome</keyword>
<feature type="region of interest" description="Disordered" evidence="1">
    <location>
        <begin position="629"/>
        <end position="656"/>
    </location>
</feature>
<feature type="compositionally biased region" description="Polar residues" evidence="1">
    <location>
        <begin position="631"/>
        <end position="640"/>
    </location>
</feature>
<evidence type="ECO:0000313" key="4">
    <source>
        <dbReference type="EMBL" id="TID25639.1"/>
    </source>
</evidence>
<dbReference type="InterPro" id="IPR057559">
    <property type="entry name" value="SAM_6"/>
</dbReference>
<proteinExistence type="predicted"/>
<name>A0A4Z1PDT8_9PEZI</name>
<feature type="domain" description="DUF7102" evidence="2">
    <location>
        <begin position="736"/>
        <end position="887"/>
    </location>
</feature>
<accession>A0A4Z1PDT8</accession>